<sequence length="190" mass="21303">MAVRLVPTNPDRTTNCQRRPPRRRTPTTAPLGTRPYPPAPPRPPGVPAGYSGLLPIPPPFGRPRPAPSPPPPPTAYWLNRNQQRPCRLPGSLPRHIPRHAPPPRPLQLRRPTRRHAQLHFPAPITRVCCCIGRCARLEEQSCDLHNRGCGGRVWAKCTCRKMILGWCLPEDDSWVVFSGRVGPIMLRLGH</sequence>
<keyword evidence="3" id="KW-1185">Reference proteome</keyword>
<feature type="region of interest" description="Disordered" evidence="1">
    <location>
        <begin position="1"/>
        <end position="79"/>
    </location>
</feature>
<dbReference type="AlphaFoldDB" id="A0A8T0MZ48"/>
<comment type="caution">
    <text evidence="2">The sequence shown here is derived from an EMBL/GenBank/DDBJ whole genome shotgun (WGS) entry which is preliminary data.</text>
</comment>
<proteinExistence type="predicted"/>
<evidence type="ECO:0000313" key="2">
    <source>
        <dbReference type="EMBL" id="KAG2540046.1"/>
    </source>
</evidence>
<evidence type="ECO:0000313" key="3">
    <source>
        <dbReference type="Proteomes" id="UP000823388"/>
    </source>
</evidence>
<organism evidence="2 3">
    <name type="scientific">Panicum virgatum</name>
    <name type="common">Blackwell switchgrass</name>
    <dbReference type="NCBI Taxonomy" id="38727"/>
    <lineage>
        <taxon>Eukaryota</taxon>
        <taxon>Viridiplantae</taxon>
        <taxon>Streptophyta</taxon>
        <taxon>Embryophyta</taxon>
        <taxon>Tracheophyta</taxon>
        <taxon>Spermatophyta</taxon>
        <taxon>Magnoliopsida</taxon>
        <taxon>Liliopsida</taxon>
        <taxon>Poales</taxon>
        <taxon>Poaceae</taxon>
        <taxon>PACMAD clade</taxon>
        <taxon>Panicoideae</taxon>
        <taxon>Panicodae</taxon>
        <taxon>Paniceae</taxon>
        <taxon>Panicinae</taxon>
        <taxon>Panicum</taxon>
        <taxon>Panicum sect. Hiantes</taxon>
    </lineage>
</organism>
<evidence type="ECO:0000256" key="1">
    <source>
        <dbReference type="SAM" id="MobiDB-lite"/>
    </source>
</evidence>
<protein>
    <submittedName>
        <fullName evidence="2">Uncharacterized protein</fullName>
    </submittedName>
</protein>
<feature type="compositionally biased region" description="Pro residues" evidence="1">
    <location>
        <begin position="35"/>
        <end position="46"/>
    </location>
</feature>
<feature type="compositionally biased region" description="Pro residues" evidence="1">
    <location>
        <begin position="55"/>
        <end position="74"/>
    </location>
</feature>
<reference evidence="2" key="1">
    <citation type="submission" date="2020-05" db="EMBL/GenBank/DDBJ databases">
        <title>WGS assembly of Panicum virgatum.</title>
        <authorList>
            <person name="Lovell J.T."/>
            <person name="Jenkins J."/>
            <person name="Shu S."/>
            <person name="Juenger T.E."/>
            <person name="Schmutz J."/>
        </authorList>
    </citation>
    <scope>NUCLEOTIDE SEQUENCE</scope>
    <source>
        <strain evidence="2">AP13</strain>
    </source>
</reference>
<name>A0A8T0MZ48_PANVG</name>
<gene>
    <name evidence="2" type="ORF">PVAP13_9NG526514</name>
</gene>
<dbReference type="Proteomes" id="UP000823388">
    <property type="component" value="Chromosome 9N"/>
</dbReference>
<accession>A0A8T0MZ48</accession>
<dbReference type="EMBL" id="CM029054">
    <property type="protein sequence ID" value="KAG2540046.1"/>
    <property type="molecule type" value="Genomic_DNA"/>
</dbReference>